<sequence length="122" mass="12763">MLDETKLRGFVVVGRNVEQRVRAGILGVLGEIEGGGSVVAARAGHHLAAVVYVFHAEFHGGDMFPDAQGGCLPGGAADTDGVHSAGELLVDQLTEYIKINSPVFIKGGHNGRTGTGKYRLSH</sequence>
<name>A0A644Z9G9_9ZZZZ</name>
<gene>
    <name evidence="1" type="ORF">SDC9_84148</name>
</gene>
<accession>A0A644Z9G9</accession>
<protein>
    <submittedName>
        <fullName evidence="1">Uncharacterized protein</fullName>
    </submittedName>
</protein>
<organism evidence="1">
    <name type="scientific">bioreactor metagenome</name>
    <dbReference type="NCBI Taxonomy" id="1076179"/>
    <lineage>
        <taxon>unclassified sequences</taxon>
        <taxon>metagenomes</taxon>
        <taxon>ecological metagenomes</taxon>
    </lineage>
</organism>
<comment type="caution">
    <text evidence="1">The sequence shown here is derived from an EMBL/GenBank/DDBJ whole genome shotgun (WGS) entry which is preliminary data.</text>
</comment>
<dbReference type="EMBL" id="VSSQ01007981">
    <property type="protein sequence ID" value="MPM37530.1"/>
    <property type="molecule type" value="Genomic_DNA"/>
</dbReference>
<evidence type="ECO:0000313" key="1">
    <source>
        <dbReference type="EMBL" id="MPM37530.1"/>
    </source>
</evidence>
<reference evidence="1" key="1">
    <citation type="submission" date="2019-08" db="EMBL/GenBank/DDBJ databases">
        <authorList>
            <person name="Kucharzyk K."/>
            <person name="Murdoch R.W."/>
            <person name="Higgins S."/>
            <person name="Loffler F."/>
        </authorList>
    </citation>
    <scope>NUCLEOTIDE SEQUENCE</scope>
</reference>
<proteinExistence type="predicted"/>
<dbReference type="AlphaFoldDB" id="A0A644Z9G9"/>